<sequence>MAIADLGALGFWGFATVTFVAGTVDCGWYAADNRGLYYAFLMFGGLGQVIAGLVDILRGNAAGGVILTAFGIHWCGEGISAWPGLSEMSKSRYDDQTQLLKMIGFYKLVWALISLPMIYVMFRASMCQGVTLTVVCIIFALHSLACFLDGDAAENVHKVSGYLCIIAALLAYYMGCSLYLRASGAPGLPFGRPLFVDEEELKNRTRATGEEIIHSTIDVHE</sequence>
<keyword evidence="4 6" id="KW-1133">Transmembrane helix</keyword>
<feature type="transmembrane region" description="Helical" evidence="6">
    <location>
        <begin position="160"/>
        <end position="180"/>
    </location>
</feature>
<dbReference type="GO" id="GO:0015123">
    <property type="term" value="F:acetate transmembrane transporter activity"/>
    <property type="evidence" value="ECO:0007669"/>
    <property type="project" value="TreeGrafter"/>
</dbReference>
<evidence type="ECO:0000313" key="8">
    <source>
        <dbReference type="Proteomes" id="UP000019763"/>
    </source>
</evidence>
<evidence type="ECO:0000256" key="5">
    <source>
        <dbReference type="ARBA" id="ARBA00023136"/>
    </source>
</evidence>
<evidence type="ECO:0000256" key="2">
    <source>
        <dbReference type="ARBA" id="ARBA00005587"/>
    </source>
</evidence>
<dbReference type="OMA" id="HFANANQ"/>
<gene>
    <name evidence="7" type="ORF">GNI_008760</name>
</gene>
<evidence type="ECO:0000256" key="4">
    <source>
        <dbReference type="ARBA" id="ARBA00022989"/>
    </source>
</evidence>
<evidence type="ECO:0000256" key="1">
    <source>
        <dbReference type="ARBA" id="ARBA00004141"/>
    </source>
</evidence>
<keyword evidence="5 6" id="KW-0472">Membrane</keyword>
<dbReference type="InterPro" id="IPR000791">
    <property type="entry name" value="Gpr1/Fun34/SatP-like"/>
</dbReference>
<feature type="transmembrane region" description="Helical" evidence="6">
    <location>
        <begin position="103"/>
        <end position="122"/>
    </location>
</feature>
<dbReference type="NCBIfam" id="NF038013">
    <property type="entry name" value="AceTr_1"/>
    <property type="match status" value="1"/>
</dbReference>
<dbReference type="GeneID" id="22910589"/>
<organism evidence="7 8">
    <name type="scientific">Gregarina niphandrodes</name>
    <name type="common">Septate eugregarine</name>
    <dbReference type="NCBI Taxonomy" id="110365"/>
    <lineage>
        <taxon>Eukaryota</taxon>
        <taxon>Sar</taxon>
        <taxon>Alveolata</taxon>
        <taxon>Apicomplexa</taxon>
        <taxon>Conoidasida</taxon>
        <taxon>Gregarinasina</taxon>
        <taxon>Eugregarinorida</taxon>
        <taxon>Gregarinidae</taxon>
        <taxon>Gregarina</taxon>
    </lineage>
</organism>
<dbReference type="AlphaFoldDB" id="A0A023BD15"/>
<feature type="transmembrane region" description="Helical" evidence="6">
    <location>
        <begin position="129"/>
        <end position="148"/>
    </location>
</feature>
<comment type="caution">
    <text evidence="7">The sequence shown here is derived from an EMBL/GenBank/DDBJ whole genome shotgun (WGS) entry which is preliminary data.</text>
</comment>
<dbReference type="OrthoDB" id="3648309at2759"/>
<keyword evidence="3 6" id="KW-0812">Transmembrane</keyword>
<evidence type="ECO:0000313" key="7">
    <source>
        <dbReference type="EMBL" id="EZG86970.1"/>
    </source>
</evidence>
<comment type="subcellular location">
    <subcellularLocation>
        <location evidence="1">Membrane</location>
        <topology evidence="1">Multi-pass membrane protein</topology>
    </subcellularLocation>
</comment>
<keyword evidence="8" id="KW-1185">Reference proteome</keyword>
<proteinExistence type="inferred from homology"/>
<comment type="similarity">
    <text evidence="2">Belongs to the acetate uptake transporter (AceTr) (TC 2.A.96) family.</text>
</comment>
<name>A0A023BD15_GRENI</name>
<dbReference type="Pfam" id="PF01184">
    <property type="entry name" value="Gpr1_Fun34_YaaH"/>
    <property type="match status" value="1"/>
</dbReference>
<dbReference type="Proteomes" id="UP000019763">
    <property type="component" value="Unassembled WGS sequence"/>
</dbReference>
<evidence type="ECO:0000256" key="3">
    <source>
        <dbReference type="ARBA" id="ARBA00022692"/>
    </source>
</evidence>
<accession>A0A023BD15</accession>
<evidence type="ECO:0000256" key="6">
    <source>
        <dbReference type="SAM" id="Phobius"/>
    </source>
</evidence>
<dbReference type="GO" id="GO:0005886">
    <property type="term" value="C:plasma membrane"/>
    <property type="evidence" value="ECO:0007669"/>
    <property type="project" value="TreeGrafter"/>
</dbReference>
<dbReference type="PANTHER" id="PTHR31123">
    <property type="entry name" value="ACCUMULATION OF DYADS PROTEIN 2-RELATED"/>
    <property type="match status" value="1"/>
</dbReference>
<reference evidence="7" key="1">
    <citation type="submission" date="2013-12" db="EMBL/GenBank/DDBJ databases">
        <authorList>
            <person name="Omoto C.K."/>
            <person name="Sibley D."/>
            <person name="Venepally P."/>
            <person name="Hadjithomas M."/>
            <person name="Karamycheva S."/>
            <person name="Brunk B."/>
            <person name="Roos D."/>
            <person name="Caler E."/>
            <person name="Lorenzi H."/>
        </authorList>
    </citation>
    <scope>NUCLEOTIDE SEQUENCE</scope>
</reference>
<dbReference type="EMBL" id="AFNH02000065">
    <property type="protein sequence ID" value="EZG86970.1"/>
    <property type="molecule type" value="Genomic_DNA"/>
</dbReference>
<feature type="transmembrane region" description="Helical" evidence="6">
    <location>
        <begin position="61"/>
        <end position="83"/>
    </location>
</feature>
<dbReference type="RefSeq" id="XP_011128726.1">
    <property type="nucleotide sequence ID" value="XM_011130424.1"/>
</dbReference>
<feature type="transmembrane region" description="Helical" evidence="6">
    <location>
        <begin position="36"/>
        <end position="54"/>
    </location>
</feature>
<protein>
    <submittedName>
        <fullName evidence="7">GPR1/FUN34/yaaH family protein</fullName>
    </submittedName>
</protein>
<dbReference type="PANTHER" id="PTHR31123:SF1">
    <property type="entry name" value="ACCUMULATION OF DYADS PROTEIN 2-RELATED"/>
    <property type="match status" value="1"/>
</dbReference>
<dbReference type="VEuPathDB" id="CryptoDB:GNI_008760"/>
<dbReference type="InterPro" id="IPR051633">
    <property type="entry name" value="AceTr"/>
</dbReference>